<sequence>MQKVFLIGSPVKHSLSPVIHNAAYQELGLDYEFGLAEVQSQNLSDYIKQLSPEAVGLAVTMPHKHSILPCLDAVEPMAATLQVVNTVVVTGSMRTGFNTDVYGIRKSLENHSEFAQRYKTQQIQEVLILGAGATAVSAMMAAAELGIKNLKIIARSFTRPPSIMKIATTLGLRPVLIPLKSGNRVQQELMQASVIISTIPSDVLSELLANAPLVREKIVLNIDYSHETSSLQQQLKDTGNHYIPGTEVLLHQAVSQFSLHTGKPAPASAMRAAMEAALSERN</sequence>
<dbReference type="Gene3D" id="3.40.50.720">
    <property type="entry name" value="NAD(P)-binding Rossmann-like Domain"/>
    <property type="match status" value="1"/>
</dbReference>
<dbReference type="eggNOG" id="COG0169">
    <property type="taxonomic scope" value="Bacteria"/>
</dbReference>
<keyword evidence="2" id="KW-0028">Amino-acid biosynthesis</keyword>
<dbReference type="Gene3D" id="3.40.50.10860">
    <property type="entry name" value="Leucine Dehydrogenase, chain A, domain 1"/>
    <property type="match status" value="1"/>
</dbReference>
<reference evidence="5 6" key="1">
    <citation type="submission" date="2009-01" db="EMBL/GenBank/DDBJ databases">
        <authorList>
            <person name="Qin X."/>
            <person name="Bachman B."/>
            <person name="Battles P."/>
            <person name="Bell A."/>
            <person name="Bess C."/>
            <person name="Bickham C."/>
            <person name="Chaboub L."/>
            <person name="Chen D."/>
            <person name="Coyle M."/>
            <person name="Deiros D.R."/>
            <person name="Dinh H."/>
            <person name="Forbes L."/>
            <person name="Fowler G."/>
            <person name="Francisco L."/>
            <person name="Fu Q."/>
            <person name="Gubbala S."/>
            <person name="Hale W."/>
            <person name="Han Y."/>
            <person name="Hemphill L."/>
            <person name="Highlander S.K."/>
            <person name="Hirani K."/>
            <person name="Hogues M."/>
            <person name="Jackson L."/>
            <person name="Jakkamsetti A."/>
            <person name="Javaid M."/>
            <person name="Jiang H."/>
            <person name="Korchina V."/>
            <person name="Kovar C."/>
            <person name="Lara F."/>
            <person name="Lee S."/>
            <person name="Mata R."/>
            <person name="Mathew T."/>
            <person name="Moen C."/>
            <person name="Morales K."/>
            <person name="Munidasa M."/>
            <person name="Nazareth L."/>
            <person name="Ngo R."/>
            <person name="Nguyen L."/>
            <person name="Okwuonu G."/>
            <person name="Ongeri F."/>
            <person name="Patil S."/>
            <person name="Petrosino J."/>
            <person name="Pham C."/>
            <person name="Pham P."/>
            <person name="Pu L.-L."/>
            <person name="Puazo M."/>
            <person name="Raj R."/>
            <person name="Reid J."/>
            <person name="Rouhana J."/>
            <person name="Saada N."/>
            <person name="Shang Y."/>
            <person name="Simmons D."/>
            <person name="Thornton R."/>
            <person name="Warren J."/>
            <person name="Weissenberger G."/>
            <person name="Zhang J."/>
            <person name="Zhang L."/>
            <person name="Zhou C."/>
            <person name="Zhu D."/>
            <person name="Muzny D."/>
            <person name="Worley K."/>
            <person name="Gibbs R."/>
        </authorList>
    </citation>
    <scope>NUCLEOTIDE SEQUENCE [LARGE SCALE GENOMIC DNA]</scope>
    <source>
        <strain evidence="5 6">DSM 15436</strain>
    </source>
</reference>
<dbReference type="GO" id="GO:0019632">
    <property type="term" value="P:shikimate metabolic process"/>
    <property type="evidence" value="ECO:0007669"/>
    <property type="project" value="TreeGrafter"/>
</dbReference>
<dbReference type="GO" id="GO:0050661">
    <property type="term" value="F:NADP binding"/>
    <property type="evidence" value="ECO:0007669"/>
    <property type="project" value="TreeGrafter"/>
</dbReference>
<evidence type="ECO:0000313" key="6">
    <source>
        <dbReference type="Proteomes" id="UP000010301"/>
    </source>
</evidence>
<evidence type="ECO:0000259" key="3">
    <source>
        <dbReference type="Pfam" id="PF08501"/>
    </source>
</evidence>
<keyword evidence="5" id="KW-0560">Oxidoreductase</keyword>
<evidence type="ECO:0000256" key="1">
    <source>
        <dbReference type="ARBA" id="ARBA00004871"/>
    </source>
</evidence>
<dbReference type="GO" id="GO:0009073">
    <property type="term" value="P:aromatic amino acid family biosynthetic process"/>
    <property type="evidence" value="ECO:0007669"/>
    <property type="project" value="UniProtKB-KW"/>
</dbReference>
<dbReference type="RefSeq" id="WP_006546177.1">
    <property type="nucleotide sequence ID" value="NZ_DS999540.1"/>
</dbReference>
<dbReference type="EMBL" id="ACFG01000034">
    <property type="protein sequence ID" value="EEH63395.1"/>
    <property type="molecule type" value="Genomic_DNA"/>
</dbReference>
<dbReference type="InterPro" id="IPR022893">
    <property type="entry name" value="Shikimate_DH_fam"/>
</dbReference>
<dbReference type="OrthoDB" id="9776868at2"/>
<dbReference type="InterPro" id="IPR036291">
    <property type="entry name" value="NAD(P)-bd_dom_sf"/>
</dbReference>
<dbReference type="InterPro" id="IPR046346">
    <property type="entry name" value="Aminoacid_DH-like_N_sf"/>
</dbReference>
<name>C0W1M9_9ACTO</name>
<keyword evidence="6" id="KW-1185">Reference proteome</keyword>
<protein>
    <submittedName>
        <fullName evidence="5">Shikimate dehydrogenase</fullName>
        <ecNumber evidence="5">1.1.1.25</ecNumber>
    </submittedName>
</protein>
<dbReference type="Pfam" id="PF18317">
    <property type="entry name" value="SDH_C"/>
    <property type="match status" value="1"/>
</dbReference>
<dbReference type="HOGENOM" id="CLU_044063_0_0_11"/>
<dbReference type="SUPFAM" id="SSF51735">
    <property type="entry name" value="NAD(P)-binding Rossmann-fold domains"/>
    <property type="match status" value="1"/>
</dbReference>
<dbReference type="Proteomes" id="UP000010301">
    <property type="component" value="Unassembled WGS sequence"/>
</dbReference>
<dbReference type="AlphaFoldDB" id="C0W1M9"/>
<dbReference type="GO" id="GO:0005829">
    <property type="term" value="C:cytosol"/>
    <property type="evidence" value="ECO:0007669"/>
    <property type="project" value="TreeGrafter"/>
</dbReference>
<comment type="pathway">
    <text evidence="1">Metabolic intermediate biosynthesis; chorismate biosynthesis; chorismate from D-erythrose 4-phosphate and phosphoenolpyruvate: step 4/7.</text>
</comment>
<dbReference type="Pfam" id="PF08501">
    <property type="entry name" value="Shikimate_dh_N"/>
    <property type="match status" value="1"/>
</dbReference>
<dbReference type="SUPFAM" id="SSF53223">
    <property type="entry name" value="Aminoacid dehydrogenase-like, N-terminal domain"/>
    <property type="match status" value="1"/>
</dbReference>
<dbReference type="InterPro" id="IPR013708">
    <property type="entry name" value="Shikimate_DH-bd_N"/>
</dbReference>
<feature type="domain" description="SDH C-terminal" evidence="4">
    <location>
        <begin position="245"/>
        <end position="275"/>
    </location>
</feature>
<dbReference type="PANTHER" id="PTHR21089:SF1">
    <property type="entry name" value="BIFUNCTIONAL 3-DEHYDROQUINATE DEHYDRATASE_SHIKIMATE DEHYDROGENASE, CHLOROPLASTIC"/>
    <property type="match status" value="1"/>
</dbReference>
<dbReference type="STRING" id="525245.HMPREF0044_1319"/>
<dbReference type="EC" id="1.1.1.25" evidence="5"/>
<feature type="domain" description="Shikimate dehydrogenase substrate binding N-terminal" evidence="3">
    <location>
        <begin position="6"/>
        <end position="87"/>
    </location>
</feature>
<evidence type="ECO:0000313" key="5">
    <source>
        <dbReference type="EMBL" id="EEH63395.1"/>
    </source>
</evidence>
<evidence type="ECO:0000259" key="4">
    <source>
        <dbReference type="Pfam" id="PF18317"/>
    </source>
</evidence>
<proteinExistence type="predicted"/>
<organism evidence="5 6">
    <name type="scientific">Gleimia coleocanis DSM 15436</name>
    <dbReference type="NCBI Taxonomy" id="525245"/>
    <lineage>
        <taxon>Bacteria</taxon>
        <taxon>Bacillati</taxon>
        <taxon>Actinomycetota</taxon>
        <taxon>Actinomycetes</taxon>
        <taxon>Actinomycetales</taxon>
        <taxon>Actinomycetaceae</taxon>
        <taxon>Gleimia</taxon>
    </lineage>
</organism>
<dbReference type="GO" id="GO:0009423">
    <property type="term" value="P:chorismate biosynthetic process"/>
    <property type="evidence" value="ECO:0007669"/>
    <property type="project" value="TreeGrafter"/>
</dbReference>
<dbReference type="PANTHER" id="PTHR21089">
    <property type="entry name" value="SHIKIMATE DEHYDROGENASE"/>
    <property type="match status" value="1"/>
</dbReference>
<gene>
    <name evidence="5" type="primary">aroE</name>
    <name evidence="5" type="ORF">HMPREF0044_1319</name>
</gene>
<comment type="caution">
    <text evidence="5">The sequence shown here is derived from an EMBL/GenBank/DDBJ whole genome shotgun (WGS) entry which is preliminary data.</text>
</comment>
<evidence type="ECO:0000256" key="2">
    <source>
        <dbReference type="ARBA" id="ARBA00023141"/>
    </source>
</evidence>
<dbReference type="InterPro" id="IPR041121">
    <property type="entry name" value="SDH_C"/>
</dbReference>
<accession>C0W1M9</accession>
<dbReference type="GO" id="GO:0004764">
    <property type="term" value="F:shikimate 3-dehydrogenase (NADP+) activity"/>
    <property type="evidence" value="ECO:0007669"/>
    <property type="project" value="UniProtKB-EC"/>
</dbReference>
<keyword evidence="2" id="KW-0057">Aromatic amino acid biosynthesis</keyword>